<evidence type="ECO:0000313" key="2">
    <source>
        <dbReference type="Proteomes" id="UP000218702"/>
    </source>
</evidence>
<dbReference type="Proteomes" id="UP000218702">
    <property type="component" value="Chromosome"/>
</dbReference>
<protein>
    <submittedName>
        <fullName evidence="1">Uncharacterized protein</fullName>
    </submittedName>
</protein>
<keyword evidence="2" id="KW-1185">Reference proteome</keyword>
<dbReference type="KEGG" id="dcm:NIES806_11280"/>
<dbReference type="AlphaFoldDB" id="A0A1Z4V095"/>
<sequence>MQRAYIFPCPNCGSQAKRQFLTDEKLAHKYSLINQIIRTECPVCDYLMVIRSLDGSVIEAYAPGIPSNFQPLTTSNLSPEVSKQHILEMSKSILFSPICRHLPNQNPKNSYSLLSGFQP</sequence>
<dbReference type="RefSeq" id="WP_330221284.1">
    <property type="nucleotide sequence ID" value="NZ_AP018316.1"/>
</dbReference>
<name>A0A1Z4V095_9CYAN</name>
<reference evidence="1 2" key="1">
    <citation type="submission" date="2017-06" db="EMBL/GenBank/DDBJ databases">
        <title>Genome sequencing of cyanobaciteial culture collection at National Institute for Environmental Studies (NIES).</title>
        <authorList>
            <person name="Hirose Y."/>
            <person name="Shimura Y."/>
            <person name="Fujisawa T."/>
            <person name="Nakamura Y."/>
            <person name="Kawachi M."/>
        </authorList>
    </citation>
    <scope>NUCLEOTIDE SEQUENCE [LARGE SCALE GENOMIC DNA]</scope>
    <source>
        <strain evidence="1 2">NIES-806</strain>
    </source>
</reference>
<dbReference type="EMBL" id="AP018316">
    <property type="protein sequence ID" value="BAZ84928.1"/>
    <property type="molecule type" value="Genomic_DNA"/>
</dbReference>
<gene>
    <name evidence="1" type="ORF">NIES806_11280</name>
</gene>
<proteinExistence type="predicted"/>
<organism evidence="1 2">
    <name type="scientific">Dolichospermum compactum NIES-806</name>
    <dbReference type="NCBI Taxonomy" id="1973481"/>
    <lineage>
        <taxon>Bacteria</taxon>
        <taxon>Bacillati</taxon>
        <taxon>Cyanobacteriota</taxon>
        <taxon>Cyanophyceae</taxon>
        <taxon>Nostocales</taxon>
        <taxon>Aphanizomenonaceae</taxon>
        <taxon>Dolichospermum</taxon>
        <taxon>Dolichospermum compactum</taxon>
    </lineage>
</organism>
<evidence type="ECO:0000313" key="1">
    <source>
        <dbReference type="EMBL" id="BAZ84928.1"/>
    </source>
</evidence>
<accession>A0A1Z4V095</accession>